<organism evidence="1 2">
    <name type="scientific">Escherichia coli phage vB_EcoS_Ace</name>
    <dbReference type="NCBI Taxonomy" id="2769806"/>
    <lineage>
        <taxon>Viruses</taxon>
        <taxon>Duplodnaviria</taxon>
        <taxon>Heunggongvirae</taxon>
        <taxon>Uroviricota</taxon>
        <taxon>Caudoviricetes</taxon>
        <taxon>Demerecviridae</taxon>
        <taxon>Markadamsvirinae</taxon>
        <taxon>Epseptimavirus</taxon>
        <taxon>Epseptimavirus ace</taxon>
    </lineage>
</organism>
<dbReference type="Proteomes" id="UP000516420">
    <property type="component" value="Segment"/>
</dbReference>
<name>A0A7H0XBP9_9CAUD</name>
<proteinExistence type="predicted"/>
<dbReference type="PROSITE" id="PS51257">
    <property type="entry name" value="PROKAR_LIPOPROTEIN"/>
    <property type="match status" value="1"/>
</dbReference>
<dbReference type="EMBL" id="MT833283">
    <property type="protein sequence ID" value="QNR52278.1"/>
    <property type="molecule type" value="Genomic_DNA"/>
</dbReference>
<sequence>MSVFNWKLGVLLAAAITITGCAEEIKPEPSHELKQAHVDWPKGLQPCSFDFKFEKKLATNGEDGVVVVVPYKDWNAKAKCEEAVYSYISRLTGMVCFYRQDLQEKRCLVYYPPITNRKD</sequence>
<accession>A0A7H0XBP9</accession>
<evidence type="ECO:0000313" key="1">
    <source>
        <dbReference type="EMBL" id="QNR52278.1"/>
    </source>
</evidence>
<reference evidence="1 2" key="1">
    <citation type="submission" date="2020-07" db="EMBL/GenBank/DDBJ databases">
        <title>Bacteriophage control of Shiga toxin-producing E. coli from an in vitro safety perspective.</title>
        <authorList>
            <person name="Pinto G."/>
            <person name="Minnich S.A."/>
            <person name="Hovde C.J."/>
            <person name="Smidt H."/>
            <person name="Almeida C."/>
            <person name="Azeredo J."/>
        </authorList>
    </citation>
    <scope>NUCLEOTIDE SEQUENCE [LARGE SCALE GENOMIC DNA]</scope>
</reference>
<gene>
    <name evidence="1" type="ORF">Ace_0043a</name>
</gene>
<evidence type="ECO:0000313" key="2">
    <source>
        <dbReference type="Proteomes" id="UP000516420"/>
    </source>
</evidence>
<protein>
    <submittedName>
        <fullName evidence="1">O-spanin</fullName>
    </submittedName>
</protein>
<keyword evidence="2" id="KW-1185">Reference proteome</keyword>